<reference evidence="3" key="1">
    <citation type="journal article" date="2014" name="Int. J. Syst. Evol. Microbiol.">
        <title>Complete genome of a new Firmicutes species belonging to the dominant human colonic microbiota ('Ruminococcus bicirculans') reveals two chromosomes and a selective capacity to utilize plant glucans.</title>
        <authorList>
            <consortium name="NISC Comparative Sequencing Program"/>
            <person name="Wegmann U."/>
            <person name="Louis P."/>
            <person name="Goesmann A."/>
            <person name="Henrissat B."/>
            <person name="Duncan S.H."/>
            <person name="Flint H.J."/>
        </authorList>
    </citation>
    <scope>NUCLEOTIDE SEQUENCE</scope>
    <source>
        <strain evidence="3">CGMCC 1.18437</strain>
    </source>
</reference>
<dbReference type="PRINTS" id="PR00081">
    <property type="entry name" value="GDHRDH"/>
</dbReference>
<gene>
    <name evidence="3" type="ORF">GCM10017781_13220</name>
    <name evidence="4" type="ORF">HNQ07_001136</name>
</gene>
<evidence type="ECO:0000256" key="1">
    <source>
        <dbReference type="ARBA" id="ARBA00006484"/>
    </source>
</evidence>
<dbReference type="Proteomes" id="UP000619376">
    <property type="component" value="Unassembled WGS sequence"/>
</dbReference>
<evidence type="ECO:0000313" key="5">
    <source>
        <dbReference type="Proteomes" id="UP000539473"/>
    </source>
</evidence>
<reference evidence="3" key="4">
    <citation type="submission" date="2024-05" db="EMBL/GenBank/DDBJ databases">
        <authorList>
            <person name="Sun Q."/>
            <person name="Zhou Y."/>
        </authorList>
    </citation>
    <scope>NUCLEOTIDE SEQUENCE</scope>
    <source>
        <strain evidence="3">CGMCC 1.18437</strain>
    </source>
</reference>
<comment type="similarity">
    <text evidence="1">Belongs to the short-chain dehydrogenases/reductases (SDR) family.</text>
</comment>
<dbReference type="Pfam" id="PF13561">
    <property type="entry name" value="adh_short_C2"/>
    <property type="match status" value="1"/>
</dbReference>
<dbReference type="EMBL" id="JACHFK010000002">
    <property type="protein sequence ID" value="MBB5375679.1"/>
    <property type="molecule type" value="Genomic_DNA"/>
</dbReference>
<dbReference type="Proteomes" id="UP000539473">
    <property type="component" value="Unassembled WGS sequence"/>
</dbReference>
<dbReference type="PROSITE" id="PS00061">
    <property type="entry name" value="ADH_SHORT"/>
    <property type="match status" value="1"/>
</dbReference>
<dbReference type="InterPro" id="IPR036291">
    <property type="entry name" value="NAD(P)-bd_dom_sf"/>
</dbReference>
<proteinExistence type="inferred from homology"/>
<dbReference type="FunFam" id="3.40.50.720:FF:000084">
    <property type="entry name" value="Short-chain dehydrogenase reductase"/>
    <property type="match status" value="1"/>
</dbReference>
<sequence length="260" mass="26889">MSEPTTAPRSLFDLTGRRALITGSSGGIGLELARGLAQHGAAVVLNGRTAARVTGAVDALRAEGLDATPAVFDVTDEAQVGAGIARVLADGDLHVLINNAGIQRRGALVDLPLATWDEVLRTDLTAPMLVSRAVAPHFLGRGSGKIVHVLSVMSEVGRRSVAPYTAAKGGLKMLTRAMCAEWAPGGVQVNGLGPGYFRTDMNAALLADPAFTAWVEGRTPAGRWGDPRELVGAAVFLSAPASDFVNGQVLYVDGGMLAVL</sequence>
<evidence type="ECO:0000313" key="4">
    <source>
        <dbReference type="EMBL" id="MBB5375679.1"/>
    </source>
</evidence>
<keyword evidence="6" id="KW-1185">Reference proteome</keyword>
<dbReference type="SUPFAM" id="SSF51735">
    <property type="entry name" value="NAD(P)-binding Rossmann-fold domains"/>
    <property type="match status" value="1"/>
</dbReference>
<dbReference type="RefSeq" id="WP_184109959.1">
    <property type="nucleotide sequence ID" value="NZ_BNAJ01000002.1"/>
</dbReference>
<organism evidence="4 5">
    <name type="scientific">Deinococcus metalli</name>
    <dbReference type="NCBI Taxonomy" id="1141878"/>
    <lineage>
        <taxon>Bacteria</taxon>
        <taxon>Thermotogati</taxon>
        <taxon>Deinococcota</taxon>
        <taxon>Deinococci</taxon>
        <taxon>Deinococcales</taxon>
        <taxon>Deinococcaceae</taxon>
        <taxon>Deinococcus</taxon>
    </lineage>
</organism>
<name>A0A7W8NMD1_9DEIO</name>
<dbReference type="PRINTS" id="PR00080">
    <property type="entry name" value="SDRFAMILY"/>
</dbReference>
<keyword evidence="2 4" id="KW-0560">Oxidoreductase</keyword>
<dbReference type="PANTHER" id="PTHR43669">
    <property type="entry name" value="5-KETO-D-GLUCONATE 5-REDUCTASE"/>
    <property type="match status" value="1"/>
</dbReference>
<reference evidence="4 5" key="3">
    <citation type="submission" date="2020-08" db="EMBL/GenBank/DDBJ databases">
        <title>Genomic Encyclopedia of Type Strains, Phase IV (KMG-IV): sequencing the most valuable type-strain genomes for metagenomic binning, comparative biology and taxonomic classification.</title>
        <authorList>
            <person name="Goeker M."/>
        </authorList>
    </citation>
    <scope>NUCLEOTIDE SEQUENCE [LARGE SCALE GENOMIC DNA]</scope>
    <source>
        <strain evidence="4 5">DSM 27521</strain>
    </source>
</reference>
<dbReference type="AlphaFoldDB" id="A0A7W8NMD1"/>
<accession>A0A7W8NMD1</accession>
<dbReference type="InterPro" id="IPR020904">
    <property type="entry name" value="Sc_DH/Rdtase_CS"/>
</dbReference>
<dbReference type="PANTHER" id="PTHR43669:SF14">
    <property type="entry name" value="OXIDOREDUCTASE"/>
    <property type="match status" value="1"/>
</dbReference>
<evidence type="ECO:0000313" key="3">
    <source>
        <dbReference type="EMBL" id="GHF37839.1"/>
    </source>
</evidence>
<dbReference type="InterPro" id="IPR002347">
    <property type="entry name" value="SDR_fam"/>
</dbReference>
<reference evidence="6" key="2">
    <citation type="journal article" date="2019" name="Int. J. Syst. Evol. Microbiol.">
        <title>The Global Catalogue of Microorganisms (GCM) 10K type strain sequencing project: providing services to taxonomists for standard genome sequencing and annotation.</title>
        <authorList>
            <consortium name="The Broad Institute Genomics Platform"/>
            <consortium name="The Broad Institute Genome Sequencing Center for Infectious Disease"/>
            <person name="Wu L."/>
            <person name="Ma J."/>
        </authorList>
    </citation>
    <scope>NUCLEOTIDE SEQUENCE [LARGE SCALE GENOMIC DNA]</scope>
    <source>
        <strain evidence="6">CGMCC 1.18437</strain>
    </source>
</reference>
<protein>
    <submittedName>
        <fullName evidence="4">Gluconate 5-dehydrogenase</fullName>
        <ecNumber evidence="4">1.1.1.69</ecNumber>
    </submittedName>
</protein>
<dbReference type="Gene3D" id="3.40.50.720">
    <property type="entry name" value="NAD(P)-binding Rossmann-like Domain"/>
    <property type="match status" value="1"/>
</dbReference>
<dbReference type="GO" id="GO:0008874">
    <property type="term" value="F:gluconate 5-dehydrogenase activity"/>
    <property type="evidence" value="ECO:0007669"/>
    <property type="project" value="UniProtKB-EC"/>
</dbReference>
<comment type="caution">
    <text evidence="4">The sequence shown here is derived from an EMBL/GenBank/DDBJ whole genome shotgun (WGS) entry which is preliminary data.</text>
</comment>
<dbReference type="EMBL" id="BNAJ01000002">
    <property type="protein sequence ID" value="GHF37839.1"/>
    <property type="molecule type" value="Genomic_DNA"/>
</dbReference>
<evidence type="ECO:0000256" key="2">
    <source>
        <dbReference type="ARBA" id="ARBA00023002"/>
    </source>
</evidence>
<dbReference type="EC" id="1.1.1.69" evidence="4"/>
<evidence type="ECO:0000313" key="6">
    <source>
        <dbReference type="Proteomes" id="UP000619376"/>
    </source>
</evidence>